<dbReference type="EC" id="2.3.1.184" evidence="6"/>
<comment type="similarity">
    <text evidence="5 6">Belongs to the autoinducer synthase family.</text>
</comment>
<evidence type="ECO:0000256" key="2">
    <source>
        <dbReference type="ARBA" id="ARBA00022679"/>
    </source>
</evidence>
<evidence type="ECO:0000256" key="1">
    <source>
        <dbReference type="ARBA" id="ARBA00022654"/>
    </source>
</evidence>
<organism evidence="7 8">
    <name type="scientific">Rhizobium mesoamericanum STM3625</name>
    <dbReference type="NCBI Taxonomy" id="1211777"/>
    <lineage>
        <taxon>Bacteria</taxon>
        <taxon>Pseudomonadati</taxon>
        <taxon>Pseudomonadota</taxon>
        <taxon>Alphaproteobacteria</taxon>
        <taxon>Hyphomicrobiales</taxon>
        <taxon>Rhizobiaceae</taxon>
        <taxon>Rhizobium/Agrobacterium group</taxon>
        <taxon>Rhizobium</taxon>
    </lineage>
</organism>
<dbReference type="GO" id="GO:0007165">
    <property type="term" value="P:signal transduction"/>
    <property type="evidence" value="ECO:0007669"/>
    <property type="project" value="TreeGrafter"/>
</dbReference>
<comment type="catalytic activity">
    <reaction evidence="6">
        <text>a fatty acyl-[ACP] + S-adenosyl-L-methionine = an N-acyl-L-homoserine lactone + S-methyl-5'-thioadenosine + holo-[ACP] + H(+)</text>
        <dbReference type="Rhea" id="RHEA:10096"/>
        <dbReference type="Rhea" id="RHEA-COMP:9685"/>
        <dbReference type="Rhea" id="RHEA-COMP:14125"/>
        <dbReference type="ChEBI" id="CHEBI:15378"/>
        <dbReference type="ChEBI" id="CHEBI:17509"/>
        <dbReference type="ChEBI" id="CHEBI:55474"/>
        <dbReference type="ChEBI" id="CHEBI:59789"/>
        <dbReference type="ChEBI" id="CHEBI:64479"/>
        <dbReference type="ChEBI" id="CHEBI:138651"/>
        <dbReference type="EC" id="2.3.1.184"/>
    </reaction>
</comment>
<accession>K0PZU5</accession>
<keyword evidence="1 5" id="KW-0673">Quorum sensing</keyword>
<dbReference type="GO" id="GO:0061579">
    <property type="term" value="F:N-acyl homoserine lactone synthase activity"/>
    <property type="evidence" value="ECO:0007669"/>
    <property type="project" value="UniProtKB-UniRule"/>
</dbReference>
<keyword evidence="3 6" id="KW-0949">S-adenosyl-L-methionine</keyword>
<keyword evidence="8" id="KW-1185">Reference proteome</keyword>
<gene>
    <name evidence="7" type="primary">traI</name>
    <name evidence="7" type="ORF">BN77_p10830</name>
</gene>
<dbReference type="Proteomes" id="UP000009319">
    <property type="component" value="Unassembled WGS sequence"/>
</dbReference>
<dbReference type="HOGENOM" id="CLU_085711_4_0_5"/>
<evidence type="ECO:0000256" key="3">
    <source>
        <dbReference type="ARBA" id="ARBA00022691"/>
    </source>
</evidence>
<evidence type="ECO:0000256" key="5">
    <source>
        <dbReference type="PROSITE-ProRule" id="PRU00533"/>
    </source>
</evidence>
<comment type="caution">
    <text evidence="7">The sequence shown here is derived from an EMBL/GenBank/DDBJ whole genome shotgun (WGS) entry which is preliminary data.</text>
</comment>
<dbReference type="EMBL" id="CANI01000045">
    <property type="protein sequence ID" value="CCM79543.1"/>
    <property type="molecule type" value="Genomic_DNA"/>
</dbReference>
<proteinExistence type="inferred from homology"/>
<dbReference type="PANTHER" id="PTHR39322:SF1">
    <property type="entry name" value="ISOVALERYL-HOMOSERINE LACTONE SYNTHASE"/>
    <property type="match status" value="1"/>
</dbReference>
<keyword evidence="7" id="KW-0012">Acyltransferase</keyword>
<keyword evidence="4 5" id="KW-0071">Autoinducer synthesis</keyword>
<dbReference type="STRING" id="1211777.BN77_p10830"/>
<dbReference type="eggNOG" id="COG3916">
    <property type="taxonomic scope" value="Bacteria"/>
</dbReference>
<dbReference type="AlphaFoldDB" id="K0PZU5"/>
<name>K0PZU5_9HYPH</name>
<dbReference type="InterPro" id="IPR016181">
    <property type="entry name" value="Acyl_CoA_acyltransferase"/>
</dbReference>
<protein>
    <recommendedName>
        <fullName evidence="6">Acyl-homoserine-lactone synthase</fullName>
        <ecNumber evidence="6">2.3.1.184</ecNumber>
    </recommendedName>
    <alternativeName>
        <fullName evidence="6">Autoinducer synthesis protein</fullName>
    </alternativeName>
</protein>
<dbReference type="GO" id="GO:0009372">
    <property type="term" value="P:quorum sensing"/>
    <property type="evidence" value="ECO:0007669"/>
    <property type="project" value="UniProtKB-UniRule"/>
</dbReference>
<dbReference type="PRINTS" id="PR01549">
    <property type="entry name" value="AUTOINDCRSYN"/>
</dbReference>
<dbReference type="SUPFAM" id="SSF55729">
    <property type="entry name" value="Acyl-CoA N-acyltransferases (Nat)"/>
    <property type="match status" value="1"/>
</dbReference>
<dbReference type="Gene3D" id="3.40.630.30">
    <property type="match status" value="1"/>
</dbReference>
<evidence type="ECO:0000313" key="8">
    <source>
        <dbReference type="Proteomes" id="UP000009319"/>
    </source>
</evidence>
<evidence type="ECO:0000256" key="6">
    <source>
        <dbReference type="RuleBase" id="RU361135"/>
    </source>
</evidence>
<keyword evidence="2 6" id="KW-0808">Transferase</keyword>
<evidence type="ECO:0000313" key="7">
    <source>
        <dbReference type="EMBL" id="CCM79543.1"/>
    </source>
</evidence>
<dbReference type="Pfam" id="PF00765">
    <property type="entry name" value="Autoind_synth"/>
    <property type="match status" value="1"/>
</dbReference>
<reference evidence="7 8" key="1">
    <citation type="journal article" date="2013" name="Genome Announc.">
        <title>Draft Genome Sequence of Rhizobium mesoamericanum STM3625, a Nitrogen-Fixing Symbiont of Mimosa pudica Isolated in French Guiana (South America).</title>
        <authorList>
            <person name="Moulin L."/>
            <person name="Mornico D."/>
            <person name="Melkonian R."/>
            <person name="Klonowska A."/>
        </authorList>
    </citation>
    <scope>NUCLEOTIDE SEQUENCE [LARGE SCALE GENOMIC DNA]</scope>
    <source>
        <strain evidence="7 8">STM3625</strain>
    </source>
</reference>
<dbReference type="InterPro" id="IPR001690">
    <property type="entry name" value="Autoind_synthase"/>
</dbReference>
<dbReference type="PROSITE" id="PS51187">
    <property type="entry name" value="AUTOINDUCER_SYNTH_2"/>
    <property type="match status" value="1"/>
</dbReference>
<dbReference type="PANTHER" id="PTHR39322">
    <property type="entry name" value="ACYL-HOMOSERINE-LACTONE SYNTHASE"/>
    <property type="match status" value="1"/>
</dbReference>
<evidence type="ECO:0000256" key="4">
    <source>
        <dbReference type="ARBA" id="ARBA00022929"/>
    </source>
</evidence>
<sequence length="217" mass="24116">MTMQVVAICRAETSAELRLVEDMYRLRAQVFGERLGWVECRDDCERDEFDALDPTYILAVDAGNHVIGCARLLPASGPTMLESVFSCLLEGRALQSHPGMVESSRFCVDAVQKPGARGHLLSETTQTMFAAITHWCCINGYSEIVTVTDVYLERLLNRAGWPLRRLGDPQLINETRSVAGILSADRPSFERLRPAGYQANFARPELKSGGRAAPEWP</sequence>